<dbReference type="AlphaFoldDB" id="A0A975X6B1"/>
<dbReference type="EMBL" id="OFSN01000003">
    <property type="protein sequence ID" value="SOY60263.1"/>
    <property type="molecule type" value="Genomic_DNA"/>
</dbReference>
<organism evidence="1 2">
    <name type="scientific">Cupriavidus taiwanensis</name>
    <dbReference type="NCBI Taxonomy" id="164546"/>
    <lineage>
        <taxon>Bacteria</taxon>
        <taxon>Pseudomonadati</taxon>
        <taxon>Pseudomonadota</taxon>
        <taxon>Betaproteobacteria</taxon>
        <taxon>Burkholderiales</taxon>
        <taxon>Burkholderiaceae</taxon>
        <taxon>Cupriavidus</taxon>
    </lineage>
</organism>
<dbReference type="Proteomes" id="UP000257016">
    <property type="component" value="Unassembled WGS sequence"/>
</dbReference>
<gene>
    <name evidence="1" type="ORF">CBM2586_A110095</name>
</gene>
<comment type="caution">
    <text evidence="1">The sequence shown here is derived from an EMBL/GenBank/DDBJ whole genome shotgun (WGS) entry which is preliminary data.</text>
</comment>
<name>A0A975X6B1_9BURK</name>
<protein>
    <submittedName>
        <fullName evidence="1">Uncharacterized protein</fullName>
    </submittedName>
</protein>
<evidence type="ECO:0000313" key="1">
    <source>
        <dbReference type="EMBL" id="SOY60263.1"/>
    </source>
</evidence>
<accession>A0A975X6B1</accession>
<sequence>MTRKTGLSIVKRIRMTSLDNRYLGHGGGCAAAPHARKPSTRKAFGQTVRNCTFHKNFFDCCEVAIAPHRRGASVPKWRARGSK</sequence>
<reference evidence="1 2" key="1">
    <citation type="submission" date="2018-01" db="EMBL/GenBank/DDBJ databases">
        <authorList>
            <person name="Clerissi C."/>
        </authorList>
    </citation>
    <scope>NUCLEOTIDE SEQUENCE [LARGE SCALE GENOMIC DNA]</scope>
    <source>
        <strain evidence="1">Cupriavidus taiwanensis LMG 19430</strain>
    </source>
</reference>
<evidence type="ECO:0000313" key="2">
    <source>
        <dbReference type="Proteomes" id="UP000257016"/>
    </source>
</evidence>
<proteinExistence type="predicted"/>